<keyword evidence="2" id="KW-1185">Reference proteome</keyword>
<dbReference type="EMBL" id="VSWC01000183">
    <property type="protein sequence ID" value="KAA1069652.1"/>
    <property type="molecule type" value="Genomic_DNA"/>
</dbReference>
<reference evidence="1 2" key="1">
    <citation type="submission" date="2019-05" db="EMBL/GenBank/DDBJ databases">
        <title>Emergence of the Ug99 lineage of the wheat stem rust pathogen through somatic hybridization.</title>
        <authorList>
            <person name="Li F."/>
            <person name="Upadhyaya N.M."/>
            <person name="Sperschneider J."/>
            <person name="Matny O."/>
            <person name="Nguyen-Phuc H."/>
            <person name="Mago R."/>
            <person name="Raley C."/>
            <person name="Miller M.E."/>
            <person name="Silverstein K.A.T."/>
            <person name="Henningsen E."/>
            <person name="Hirsch C.D."/>
            <person name="Visser B."/>
            <person name="Pretorius Z.A."/>
            <person name="Steffenson B.J."/>
            <person name="Schwessinger B."/>
            <person name="Dodds P.N."/>
            <person name="Figueroa M."/>
        </authorList>
    </citation>
    <scope>NUCLEOTIDE SEQUENCE [LARGE SCALE GENOMIC DNA]</scope>
    <source>
        <strain evidence="1">21-0</strain>
    </source>
</reference>
<protein>
    <submittedName>
        <fullName evidence="1">Uncharacterized protein</fullName>
    </submittedName>
</protein>
<gene>
    <name evidence="1" type="ORF">PGT21_030777</name>
</gene>
<evidence type="ECO:0000313" key="1">
    <source>
        <dbReference type="EMBL" id="KAA1069652.1"/>
    </source>
</evidence>
<dbReference type="AlphaFoldDB" id="A0A5B0LYS6"/>
<name>A0A5B0LYS6_PUCGR</name>
<accession>A0A5B0LYS6</accession>
<comment type="caution">
    <text evidence="1">The sequence shown here is derived from an EMBL/GenBank/DDBJ whole genome shotgun (WGS) entry which is preliminary data.</text>
</comment>
<proteinExistence type="predicted"/>
<organism evidence="1 2">
    <name type="scientific">Puccinia graminis f. sp. tritici</name>
    <dbReference type="NCBI Taxonomy" id="56615"/>
    <lineage>
        <taxon>Eukaryota</taxon>
        <taxon>Fungi</taxon>
        <taxon>Dikarya</taxon>
        <taxon>Basidiomycota</taxon>
        <taxon>Pucciniomycotina</taxon>
        <taxon>Pucciniomycetes</taxon>
        <taxon>Pucciniales</taxon>
        <taxon>Pucciniaceae</taxon>
        <taxon>Puccinia</taxon>
    </lineage>
</organism>
<dbReference type="OrthoDB" id="10274463at2759"/>
<dbReference type="Proteomes" id="UP000324748">
    <property type="component" value="Unassembled WGS sequence"/>
</dbReference>
<sequence>MIGGGHIIFRDIVTQVCICIDAHNSWAPVSSCFLISTCVLHLYVRQNRLEVRCTTAILPNILADWWSGVANTGIKSAGLHGHCQYSFEITSSYIEAMHLITTTIVILSAFGAAFGRLECTIARPHGMCGTPTPGGLRLIMSNLTPPNKAQPRVYAGCQTTPYCGDDWMWKRVDAAMGSGEGIPKDATFDQHCQEMPK</sequence>
<evidence type="ECO:0000313" key="2">
    <source>
        <dbReference type="Proteomes" id="UP000324748"/>
    </source>
</evidence>